<feature type="binding site" evidence="7">
    <location>
        <position position="143"/>
    </location>
    <ligand>
        <name>FMN</name>
        <dbReference type="ChEBI" id="CHEBI:58210"/>
    </ligand>
</feature>
<feature type="binding site" evidence="7">
    <location>
        <position position="61"/>
    </location>
    <ligand>
        <name>glyoxylate</name>
        <dbReference type="ChEBI" id="CHEBI:36655"/>
    </ligand>
</feature>
<feature type="domain" description="FMN hydroxy acid dehydrogenase" evidence="8">
    <location>
        <begin position="35"/>
        <end position="428"/>
    </location>
</feature>
<dbReference type="InterPro" id="IPR012133">
    <property type="entry name" value="Alpha-hydoxy_acid_DH_FMN"/>
</dbReference>
<proteinExistence type="inferred from homology"/>
<feature type="binding site" evidence="7">
    <location>
        <position position="184"/>
    </location>
    <ligand>
        <name>glyoxylate</name>
        <dbReference type="ChEBI" id="CHEBI:36655"/>
    </ligand>
</feature>
<dbReference type="PANTHER" id="PTHR10578:SF86">
    <property type="entry name" value="DEPENDENT DEHYDROGENASE, PUTATIVE (AFU_ORTHOLOGUE AFUA_6G02720)-RELATED"/>
    <property type="match status" value="1"/>
</dbReference>
<sequence>MSNPNDPTNSRAQEGRPPYAQYQIEIYAKALLTGELVPTTTDPAKLEEQARRSMSPQGFGYVFGGAGEQATMHANRLAFRQFKLVPHFLRPTVPRDLKVTLFGQTYDSPVVMAPVGVQKAYHPDGEVGVASACADLGVPFVYSTASSTSIEDVAAAADAAFAESDNYSDAAAAGARAPRWYQLYRPRDNRITASLLSRAKKAGCTALVVTLDTFTLSWRPADLDTGFLPFMKGEGCQLGLSDPVFRKMFEEESGGEKVEDNVVAASRAWISEVFSGDAHSWDELKELREMWGAGPILLKGICSVEDAVRAKECGMDGIVVSNHGGRQLDGAVPSLEVLPEIVDAVGQEMTVLFDSGIRTGTDIMKALALGAKAVFVGRPVIYGLGIAGQKGARHVLAGLLADFDQSMGLAGVKNIKELNRSLLRRINYGGDLKSVL</sequence>
<feature type="binding site" evidence="7">
    <location>
        <position position="323"/>
    </location>
    <ligand>
        <name>glyoxylate</name>
        <dbReference type="ChEBI" id="CHEBI:36655"/>
    </ligand>
</feature>
<reference evidence="9" key="1">
    <citation type="submission" date="2022-07" db="EMBL/GenBank/DDBJ databases">
        <title>Fungi with potential for degradation of polypropylene.</title>
        <authorList>
            <person name="Gostincar C."/>
        </authorList>
    </citation>
    <scope>NUCLEOTIDE SEQUENCE</scope>
    <source>
        <strain evidence="9">EXF-13287</strain>
    </source>
</reference>
<feature type="binding site" evidence="7">
    <location>
        <position position="219"/>
    </location>
    <ligand>
        <name>glyoxylate</name>
        <dbReference type="ChEBI" id="CHEBI:36655"/>
    </ligand>
</feature>
<evidence type="ECO:0000313" key="9">
    <source>
        <dbReference type="EMBL" id="KAJ9137405.1"/>
    </source>
</evidence>
<evidence type="ECO:0000256" key="3">
    <source>
        <dbReference type="ARBA" id="ARBA00022643"/>
    </source>
</evidence>
<evidence type="ECO:0000259" key="8">
    <source>
        <dbReference type="PROSITE" id="PS51349"/>
    </source>
</evidence>
<dbReference type="InterPro" id="IPR013785">
    <property type="entry name" value="Aldolase_TIM"/>
</dbReference>
<dbReference type="Pfam" id="PF01070">
    <property type="entry name" value="FMN_dh"/>
    <property type="match status" value="1"/>
</dbReference>
<dbReference type="Gene3D" id="3.20.20.70">
    <property type="entry name" value="Aldolase class I"/>
    <property type="match status" value="1"/>
</dbReference>
<dbReference type="AlphaFoldDB" id="A0AA38VNE5"/>
<dbReference type="EMBL" id="JANBVN010000160">
    <property type="protein sequence ID" value="KAJ9137405.1"/>
    <property type="molecule type" value="Genomic_DNA"/>
</dbReference>
<dbReference type="InterPro" id="IPR000262">
    <property type="entry name" value="FMN-dep_DH"/>
</dbReference>
<evidence type="ECO:0000256" key="4">
    <source>
        <dbReference type="ARBA" id="ARBA00023002"/>
    </source>
</evidence>
<dbReference type="PIRSF" id="PIRSF000138">
    <property type="entry name" value="Al-hdrx_acd_dh"/>
    <property type="match status" value="1"/>
</dbReference>
<evidence type="ECO:0000256" key="6">
    <source>
        <dbReference type="PIRSR" id="PIRSR000138-1"/>
    </source>
</evidence>
<feature type="active site" description="Proton acceptor" evidence="6">
    <location>
        <position position="323"/>
    </location>
</feature>
<feature type="binding site" evidence="7">
    <location>
        <begin position="114"/>
        <end position="116"/>
    </location>
    <ligand>
        <name>FMN</name>
        <dbReference type="ChEBI" id="CHEBI:58210"/>
    </ligand>
</feature>
<keyword evidence="4" id="KW-0560">Oxidoreductase</keyword>
<comment type="caution">
    <text evidence="9">The sequence shown here is derived from an EMBL/GenBank/DDBJ whole genome shotgun (WGS) entry which is preliminary data.</text>
</comment>
<dbReference type="GO" id="GO:0016491">
    <property type="term" value="F:oxidoreductase activity"/>
    <property type="evidence" value="ECO:0007669"/>
    <property type="project" value="UniProtKB-KW"/>
</dbReference>
<dbReference type="SUPFAM" id="SSF51395">
    <property type="entry name" value="FMN-linked oxidoreductases"/>
    <property type="match status" value="1"/>
</dbReference>
<keyword evidence="3 7" id="KW-0288">FMN</keyword>
<dbReference type="FunFam" id="3.20.20.70:FF:000132">
    <property type="entry name" value="FMN dependent dehydrogenase"/>
    <property type="match status" value="1"/>
</dbReference>
<evidence type="ECO:0000313" key="10">
    <source>
        <dbReference type="Proteomes" id="UP001174691"/>
    </source>
</evidence>
<evidence type="ECO:0000256" key="1">
    <source>
        <dbReference type="ARBA" id="ARBA00001917"/>
    </source>
</evidence>
<dbReference type="InterPro" id="IPR037396">
    <property type="entry name" value="FMN_HAD"/>
</dbReference>
<feature type="binding site" evidence="7">
    <location>
        <position position="299"/>
    </location>
    <ligand>
        <name>FMN</name>
        <dbReference type="ChEBI" id="CHEBI:58210"/>
    </ligand>
</feature>
<keyword evidence="10" id="KW-1185">Reference proteome</keyword>
<feature type="binding site" evidence="7">
    <location>
        <position position="321"/>
    </location>
    <ligand>
        <name>FMN</name>
        <dbReference type="ChEBI" id="CHEBI:58210"/>
    </ligand>
</feature>
<evidence type="ECO:0000256" key="5">
    <source>
        <dbReference type="ARBA" id="ARBA00024042"/>
    </source>
</evidence>
<comment type="cofactor">
    <cofactor evidence="1">
        <name>FMN</name>
        <dbReference type="ChEBI" id="CHEBI:58210"/>
    </cofactor>
</comment>
<accession>A0AA38VNE5</accession>
<dbReference type="CDD" id="cd03332">
    <property type="entry name" value="LMO_FMN"/>
    <property type="match status" value="1"/>
</dbReference>
<feature type="binding site" evidence="7">
    <location>
        <position position="210"/>
    </location>
    <ligand>
        <name>FMN</name>
        <dbReference type="ChEBI" id="CHEBI:58210"/>
    </ligand>
</feature>
<feature type="binding site" evidence="7">
    <location>
        <position position="182"/>
    </location>
    <ligand>
        <name>FMN</name>
        <dbReference type="ChEBI" id="CHEBI:58210"/>
    </ligand>
</feature>
<organism evidence="9 10">
    <name type="scientific">Coniochaeta hoffmannii</name>
    <dbReference type="NCBI Taxonomy" id="91930"/>
    <lineage>
        <taxon>Eukaryota</taxon>
        <taxon>Fungi</taxon>
        <taxon>Dikarya</taxon>
        <taxon>Ascomycota</taxon>
        <taxon>Pezizomycotina</taxon>
        <taxon>Sordariomycetes</taxon>
        <taxon>Sordariomycetidae</taxon>
        <taxon>Coniochaetales</taxon>
        <taxon>Coniochaetaceae</taxon>
        <taxon>Coniochaeta</taxon>
    </lineage>
</organism>
<feature type="binding site" evidence="7">
    <location>
        <position position="326"/>
    </location>
    <ligand>
        <name>glyoxylate</name>
        <dbReference type="ChEBI" id="CHEBI:36655"/>
    </ligand>
</feature>
<comment type="similarity">
    <text evidence="5">Belongs to the FMN-dependent alpha-hydroxy acid dehydrogenase family.</text>
</comment>
<dbReference type="PROSITE" id="PS51349">
    <property type="entry name" value="FMN_HYDROXY_ACID_DH_2"/>
    <property type="match status" value="1"/>
</dbReference>
<feature type="binding site" evidence="7">
    <location>
        <begin position="354"/>
        <end position="358"/>
    </location>
    <ligand>
        <name>FMN</name>
        <dbReference type="ChEBI" id="CHEBI:58210"/>
    </ligand>
</feature>
<dbReference type="InterPro" id="IPR037350">
    <property type="entry name" value="LMO_FMN"/>
</dbReference>
<dbReference type="GO" id="GO:0010181">
    <property type="term" value="F:FMN binding"/>
    <property type="evidence" value="ECO:0007669"/>
    <property type="project" value="InterPro"/>
</dbReference>
<protein>
    <submittedName>
        <fullName evidence="9">FMN-dependent alpha-hydroxy acid dehydrogenase</fullName>
    </submittedName>
</protein>
<dbReference type="PROSITE" id="PS00557">
    <property type="entry name" value="FMN_HYDROXY_ACID_DH_1"/>
    <property type="match status" value="1"/>
</dbReference>
<name>A0AA38VNE5_9PEZI</name>
<evidence type="ECO:0000256" key="2">
    <source>
        <dbReference type="ARBA" id="ARBA00022630"/>
    </source>
</evidence>
<gene>
    <name evidence="9" type="ORF">NKR19_g8224</name>
</gene>
<keyword evidence="2 7" id="KW-0285">Flavoprotein</keyword>
<dbReference type="InterPro" id="IPR008259">
    <property type="entry name" value="FMN_hydac_DH_AS"/>
</dbReference>
<dbReference type="PANTHER" id="PTHR10578">
    <property type="entry name" value="S -2-HYDROXY-ACID OXIDASE-RELATED"/>
    <property type="match status" value="1"/>
</dbReference>
<feature type="binding site" evidence="7">
    <location>
        <begin position="377"/>
        <end position="378"/>
    </location>
    <ligand>
        <name>FMN</name>
        <dbReference type="ChEBI" id="CHEBI:58210"/>
    </ligand>
</feature>
<dbReference type="Proteomes" id="UP001174691">
    <property type="component" value="Unassembled WGS sequence"/>
</dbReference>
<evidence type="ECO:0000256" key="7">
    <source>
        <dbReference type="PIRSR" id="PIRSR000138-2"/>
    </source>
</evidence>